<proteinExistence type="predicted"/>
<reference evidence="3 4" key="1">
    <citation type="submission" date="2018-03" db="EMBL/GenBank/DDBJ databases">
        <title>Draft Genome Sequences of the Obligatory Marine Myxobacteria Enhygromyxa salina SWB007.</title>
        <authorList>
            <person name="Poehlein A."/>
            <person name="Moghaddam J.A."/>
            <person name="Harms H."/>
            <person name="Alanjari M."/>
            <person name="Koenig G.M."/>
            <person name="Daniel R."/>
            <person name="Schaeberle T.F."/>
        </authorList>
    </citation>
    <scope>NUCLEOTIDE SEQUENCE [LARGE SCALE GENOMIC DNA]</scope>
    <source>
        <strain evidence="3 4">SWB007</strain>
    </source>
</reference>
<dbReference type="Pfam" id="PF01553">
    <property type="entry name" value="Acyltransferase"/>
    <property type="match status" value="1"/>
</dbReference>
<dbReference type="InterPro" id="IPR052744">
    <property type="entry name" value="GPAT/DAPAT"/>
</dbReference>
<keyword evidence="1" id="KW-0812">Transmembrane</keyword>
<dbReference type="PANTHER" id="PTHR31605:SF0">
    <property type="entry name" value="GLYCEROL-3-PHOSPHATE O-ACYLTRANSFERASE 1"/>
    <property type="match status" value="1"/>
</dbReference>
<dbReference type="InterPro" id="IPR002123">
    <property type="entry name" value="Plipid/glycerol_acylTrfase"/>
</dbReference>
<feature type="transmembrane region" description="Helical" evidence="1">
    <location>
        <begin position="303"/>
        <end position="323"/>
    </location>
</feature>
<gene>
    <name evidence="3" type="ORF">ENSA7_52200</name>
</gene>
<feature type="domain" description="Phospholipid/glycerol acyltransferase" evidence="2">
    <location>
        <begin position="34"/>
        <end position="157"/>
    </location>
</feature>
<feature type="transmembrane region" description="Helical" evidence="1">
    <location>
        <begin position="370"/>
        <end position="390"/>
    </location>
</feature>
<keyword evidence="3" id="KW-0808">Transferase</keyword>
<organism evidence="3 4">
    <name type="scientific">Enhygromyxa salina</name>
    <dbReference type="NCBI Taxonomy" id="215803"/>
    <lineage>
        <taxon>Bacteria</taxon>
        <taxon>Pseudomonadati</taxon>
        <taxon>Myxococcota</taxon>
        <taxon>Polyangia</taxon>
        <taxon>Nannocystales</taxon>
        <taxon>Nannocystaceae</taxon>
        <taxon>Enhygromyxa</taxon>
    </lineage>
</organism>
<keyword evidence="3" id="KW-0012">Acyltransferase</keyword>
<dbReference type="RefSeq" id="WP_106092112.1">
    <property type="nucleotide sequence ID" value="NZ_PVNL01000106.1"/>
</dbReference>
<evidence type="ECO:0000259" key="2">
    <source>
        <dbReference type="SMART" id="SM00563"/>
    </source>
</evidence>
<dbReference type="EMBL" id="PVNL01000106">
    <property type="protein sequence ID" value="PRQ03929.1"/>
    <property type="molecule type" value="Genomic_DNA"/>
</dbReference>
<dbReference type="Proteomes" id="UP000238823">
    <property type="component" value="Unassembled WGS sequence"/>
</dbReference>
<dbReference type="AlphaFoldDB" id="A0A2S9YFQ1"/>
<evidence type="ECO:0000313" key="4">
    <source>
        <dbReference type="Proteomes" id="UP000238823"/>
    </source>
</evidence>
<dbReference type="GO" id="GO:0008654">
    <property type="term" value="P:phospholipid biosynthetic process"/>
    <property type="evidence" value="ECO:0007669"/>
    <property type="project" value="TreeGrafter"/>
</dbReference>
<keyword evidence="1" id="KW-0472">Membrane</keyword>
<evidence type="ECO:0000313" key="3">
    <source>
        <dbReference type="EMBL" id="PRQ03929.1"/>
    </source>
</evidence>
<name>A0A2S9YFQ1_9BACT</name>
<dbReference type="GO" id="GO:0016287">
    <property type="term" value="F:glycerone-phosphate O-acyltransferase activity"/>
    <property type="evidence" value="ECO:0007669"/>
    <property type="project" value="TreeGrafter"/>
</dbReference>
<dbReference type="GO" id="GO:0004366">
    <property type="term" value="F:glycerol-3-phosphate O-acyltransferase activity"/>
    <property type="evidence" value="ECO:0007669"/>
    <property type="project" value="TreeGrafter"/>
</dbReference>
<comment type="caution">
    <text evidence="3">The sequence shown here is derived from an EMBL/GenBank/DDBJ whole genome shotgun (WGS) entry which is preliminary data.</text>
</comment>
<dbReference type="SMART" id="SM00563">
    <property type="entry name" value="PlsC"/>
    <property type="match status" value="1"/>
</dbReference>
<dbReference type="SUPFAM" id="SSF69593">
    <property type="entry name" value="Glycerol-3-phosphate (1)-acyltransferase"/>
    <property type="match status" value="1"/>
</dbReference>
<accession>A0A2S9YFQ1</accession>
<protein>
    <submittedName>
        <fullName evidence="3">2-acyl-glycerophospho-ethanolamine acyltransferase</fullName>
    </submittedName>
</protein>
<sequence>MRALLTALSRLLLRIFFRRIDNVDAARVPVDGPLLYVLNHPNGLLDPLFILCESPRPVTFLAKAPLFRMPVVKHFVRGFECLPVYRAEDGADPSKNREIILQSIELLAGGKVLALFPEGTTHSDPKLKPLKTGAARIAASASREVPVRIVPVGIDYSRKATFRSDALLIYGEPIVTPKLELDAQLRASAADVQALNDAITQALGQVTLQAEDAQALRLAEHAARILSGARRDAGAAPLDDFDVRRRLVDGYQQLRERAPESLEQLTERVRSYAAQMSMLGLPLDHPAEIPGAAIRRYVLRHAVVMPILLGPALLGMLTHYPVYRLVGWLSLRIARREEAVIATIKLIAGLLLFPLNWVALSVALGVATAWPWALLALAGLPLAGSAALSFSERAADLVDRARGLWVITTQAELAGRLAAERTAIHDAIMALEVEPRH</sequence>
<evidence type="ECO:0000256" key="1">
    <source>
        <dbReference type="SAM" id="Phobius"/>
    </source>
</evidence>
<keyword evidence="1" id="KW-1133">Transmembrane helix</keyword>
<dbReference type="PANTHER" id="PTHR31605">
    <property type="entry name" value="GLYCEROL-3-PHOSPHATE O-ACYLTRANSFERASE 1"/>
    <property type="match status" value="1"/>
</dbReference>
<dbReference type="OrthoDB" id="9806008at2"/>
<feature type="transmembrane region" description="Helical" evidence="1">
    <location>
        <begin position="344"/>
        <end position="364"/>
    </location>
</feature>